<dbReference type="InterPro" id="IPR006076">
    <property type="entry name" value="FAD-dep_OxRdtase"/>
</dbReference>
<evidence type="ECO:0000256" key="2">
    <source>
        <dbReference type="ARBA" id="ARBA00022723"/>
    </source>
</evidence>
<dbReference type="Pfam" id="PF00355">
    <property type="entry name" value="Rieske"/>
    <property type="match status" value="1"/>
</dbReference>
<dbReference type="PROSITE" id="PS51296">
    <property type="entry name" value="RIESKE"/>
    <property type="match status" value="1"/>
</dbReference>
<dbReference type="SUPFAM" id="SSF51905">
    <property type="entry name" value="FAD/NAD(P)-binding domain"/>
    <property type="match status" value="1"/>
</dbReference>
<dbReference type="InterPro" id="IPR036188">
    <property type="entry name" value="FAD/NAD-bd_sf"/>
</dbReference>
<gene>
    <name evidence="8" type="ORF">ACF05T_20545</name>
</gene>
<evidence type="ECO:0000256" key="3">
    <source>
        <dbReference type="ARBA" id="ARBA00023004"/>
    </source>
</evidence>
<feature type="domain" description="Rieske" evidence="7">
    <location>
        <begin position="427"/>
        <end position="470"/>
    </location>
</feature>
<dbReference type="RefSeq" id="WP_391935598.1">
    <property type="nucleotide sequence ID" value="NZ_JBIBSM010000010.1"/>
</dbReference>
<dbReference type="InterPro" id="IPR017941">
    <property type="entry name" value="Rieske_2Fe-2S"/>
</dbReference>
<dbReference type="Gene3D" id="3.50.50.60">
    <property type="entry name" value="FAD/NAD(P)-binding domain"/>
    <property type="match status" value="1"/>
</dbReference>
<evidence type="ECO:0000256" key="5">
    <source>
        <dbReference type="ARBA" id="ARBA00023157"/>
    </source>
</evidence>
<proteinExistence type="predicted"/>
<evidence type="ECO:0000256" key="4">
    <source>
        <dbReference type="ARBA" id="ARBA00023014"/>
    </source>
</evidence>
<keyword evidence="1" id="KW-0001">2Fe-2S</keyword>
<keyword evidence="9" id="KW-1185">Reference proteome</keyword>
<dbReference type="Gene3D" id="3.30.9.10">
    <property type="entry name" value="D-Amino Acid Oxidase, subunit A, domain 2"/>
    <property type="match status" value="1"/>
</dbReference>
<evidence type="ECO:0000256" key="1">
    <source>
        <dbReference type="ARBA" id="ARBA00022714"/>
    </source>
</evidence>
<comment type="caution">
    <text evidence="8">The sequence shown here is derived from an EMBL/GenBank/DDBJ whole genome shotgun (WGS) entry which is preliminary data.</text>
</comment>
<organism evidence="8 9">
    <name type="scientific">Streptomyces lateritius</name>
    <dbReference type="NCBI Taxonomy" id="67313"/>
    <lineage>
        <taxon>Bacteria</taxon>
        <taxon>Bacillati</taxon>
        <taxon>Actinomycetota</taxon>
        <taxon>Actinomycetes</taxon>
        <taxon>Kitasatosporales</taxon>
        <taxon>Streptomycetaceae</taxon>
        <taxon>Streptomyces</taxon>
    </lineage>
</organism>
<dbReference type="Proteomes" id="UP001603013">
    <property type="component" value="Unassembled WGS sequence"/>
</dbReference>
<protein>
    <submittedName>
        <fullName evidence="8">FAD-dependent oxidoreductase</fullName>
    </submittedName>
</protein>
<dbReference type="PANTHER" id="PTHR13847:SF274">
    <property type="entry name" value="RIESKE 2FE-2S IRON-SULFUR PROTEIN YHFW-RELATED"/>
    <property type="match status" value="1"/>
</dbReference>
<keyword evidence="5" id="KW-1015">Disulfide bond</keyword>
<keyword evidence="4" id="KW-0411">Iron-sulfur</keyword>
<feature type="compositionally biased region" description="Basic and acidic residues" evidence="6">
    <location>
        <begin position="485"/>
        <end position="496"/>
    </location>
</feature>
<reference evidence="8 9" key="1">
    <citation type="submission" date="2024-10" db="EMBL/GenBank/DDBJ databases">
        <title>The Natural Products Discovery Center: Release of the First 8490 Sequenced Strains for Exploring Actinobacteria Biosynthetic Diversity.</title>
        <authorList>
            <person name="Kalkreuter E."/>
            <person name="Kautsar S.A."/>
            <person name="Yang D."/>
            <person name="Bader C.D."/>
            <person name="Teijaro C.N."/>
            <person name="Fluegel L."/>
            <person name="Davis C.M."/>
            <person name="Simpson J.R."/>
            <person name="Lauterbach L."/>
            <person name="Steele A.D."/>
            <person name="Gui C."/>
            <person name="Meng S."/>
            <person name="Li G."/>
            <person name="Viehrig K."/>
            <person name="Ye F."/>
            <person name="Su P."/>
            <person name="Kiefer A.F."/>
            <person name="Nichols A."/>
            <person name="Cepeda A.J."/>
            <person name="Yan W."/>
            <person name="Fan B."/>
            <person name="Jiang Y."/>
            <person name="Adhikari A."/>
            <person name="Zheng C.-J."/>
            <person name="Schuster L."/>
            <person name="Cowan T.M."/>
            <person name="Smanski M.J."/>
            <person name="Chevrette M.G."/>
            <person name="De Carvalho L.P.S."/>
            <person name="Shen B."/>
        </authorList>
    </citation>
    <scope>NUCLEOTIDE SEQUENCE [LARGE SCALE GENOMIC DNA]</scope>
    <source>
        <strain evidence="8 9">NPDC015755</strain>
    </source>
</reference>
<accession>A0ABW6YFU8</accession>
<evidence type="ECO:0000313" key="8">
    <source>
        <dbReference type="EMBL" id="MFF8278470.1"/>
    </source>
</evidence>
<dbReference type="InterPro" id="IPR005805">
    <property type="entry name" value="Rieske_Fe-S_prot_C"/>
</dbReference>
<evidence type="ECO:0000256" key="6">
    <source>
        <dbReference type="SAM" id="MobiDB-lite"/>
    </source>
</evidence>
<evidence type="ECO:0000313" key="9">
    <source>
        <dbReference type="Proteomes" id="UP001603013"/>
    </source>
</evidence>
<dbReference type="InterPro" id="IPR036922">
    <property type="entry name" value="Rieske_2Fe-2S_sf"/>
</dbReference>
<dbReference type="EMBL" id="JBIBSM010000010">
    <property type="protein sequence ID" value="MFF8278470.1"/>
    <property type="molecule type" value="Genomic_DNA"/>
</dbReference>
<dbReference type="PANTHER" id="PTHR13847">
    <property type="entry name" value="SARCOSINE DEHYDROGENASE-RELATED"/>
    <property type="match status" value="1"/>
</dbReference>
<dbReference type="Pfam" id="PF01266">
    <property type="entry name" value="DAO"/>
    <property type="match status" value="1"/>
</dbReference>
<dbReference type="Gene3D" id="2.102.10.10">
    <property type="entry name" value="Rieske [2Fe-2S] iron-sulphur domain"/>
    <property type="match status" value="1"/>
</dbReference>
<evidence type="ECO:0000259" key="7">
    <source>
        <dbReference type="PROSITE" id="PS51296"/>
    </source>
</evidence>
<sequence>MPTDTARAAISGGSYWMRGTPSPYHAPLDRDLTADVVVIGGGIAGLCAADELVRAGREVVVLEADRIARGVSGHTTGKLTSLHGLLYAELRETQGPLAAARYARAQQEALERVVALCAETGVDAELERAPAFTYVVDERRAEEVHAEYAAAREAGLDAALVTRTDLPFPVAAAVRVEGQLLFHPRKFLLALADDLVARGGRIHEHTRVTSLREHAHCRLRTGGGATVRAEDVVIATNFPLTTHASLLTRLSVRRELVVAAPVATAAAPEGMYLTPEDRTRSVRTAPYDDGHRLLIVTGEAFEPGAGHARERLQRLTAWAARWFPGFGEAGTVFRWAAQDVMSADRLPYVGHEHPDTQHVFVATGFGGWGMSNGVMAGRLLAAHVNGAPRPDWTELFDPRRHLPLRDIPDVVRSQAQVARHVLARHPPRCTHMGCELGFNDAECTWECPCHGSRFAADGSVLQGPATRPLEGREEDPHAAVAGEGRPAHDTERRGNA</sequence>
<keyword evidence="3" id="KW-0408">Iron</keyword>
<dbReference type="PRINTS" id="PR00162">
    <property type="entry name" value="RIESKE"/>
</dbReference>
<dbReference type="SUPFAM" id="SSF50022">
    <property type="entry name" value="ISP domain"/>
    <property type="match status" value="1"/>
</dbReference>
<keyword evidence="2" id="KW-0479">Metal-binding</keyword>
<feature type="region of interest" description="Disordered" evidence="6">
    <location>
        <begin position="458"/>
        <end position="496"/>
    </location>
</feature>
<name>A0ABW6YFU8_9ACTN</name>